<dbReference type="Proteomes" id="UP000267027">
    <property type="component" value="Unassembled WGS sequence"/>
</dbReference>
<reference evidence="6 7" key="2">
    <citation type="submission" date="2018-11" db="EMBL/GenBank/DDBJ databases">
        <authorList>
            <consortium name="Pathogen Informatics"/>
        </authorList>
    </citation>
    <scope>NUCLEOTIDE SEQUENCE [LARGE SCALE GENOMIC DNA]</scope>
    <source>
        <strain evidence="6 7">Costa Rica</strain>
    </source>
</reference>
<keyword evidence="1" id="KW-0132">Cell division</keyword>
<dbReference type="GO" id="GO:0051301">
    <property type="term" value="P:cell division"/>
    <property type="evidence" value="ECO:0007669"/>
    <property type="project" value="UniProtKB-KW"/>
</dbReference>
<evidence type="ECO:0000256" key="3">
    <source>
        <dbReference type="ARBA" id="ARBA00023242"/>
    </source>
</evidence>
<keyword evidence="3" id="KW-0539">Nucleus</keyword>
<accession>A0A158PLG5</accession>
<dbReference type="PANTHER" id="PTHR18937:SF12">
    <property type="entry name" value="STRUCTURAL MAINTENANCE OF CHROMOSOMES PROTEIN"/>
    <property type="match status" value="1"/>
</dbReference>
<dbReference type="InterPro" id="IPR027417">
    <property type="entry name" value="P-loop_NTPase"/>
</dbReference>
<dbReference type="Gene3D" id="3.40.50.300">
    <property type="entry name" value="P-loop containing nucleotide triphosphate hydrolases"/>
    <property type="match status" value="1"/>
</dbReference>
<evidence type="ECO:0000256" key="4">
    <source>
        <dbReference type="ARBA" id="ARBA00023306"/>
    </source>
</evidence>
<evidence type="ECO:0000313" key="7">
    <source>
        <dbReference type="Proteomes" id="UP000267027"/>
    </source>
</evidence>
<dbReference type="AlphaFoldDB" id="A0A158PLG5"/>
<reference evidence="8" key="1">
    <citation type="submission" date="2016-04" db="UniProtKB">
        <authorList>
            <consortium name="WormBaseParasite"/>
        </authorList>
    </citation>
    <scope>IDENTIFICATION</scope>
</reference>
<dbReference type="GO" id="GO:0003677">
    <property type="term" value="F:DNA binding"/>
    <property type="evidence" value="ECO:0007669"/>
    <property type="project" value="TreeGrafter"/>
</dbReference>
<sequence length="322" mass="36592">MTSRLHLVAVGKSILMDGISFVQVGKTKKLRVRKLGDLIHAAPVGKPVPGRSSVTINCKKADGRQRRFTRSATNSSSEFRIDGQVISLQQCNPEMENFQILVRASTRRCFLQIIPSIYALFLGAYFLCSDELKLHGQIESIAMKSLKERTALIEEIARICKNCKISDQRPLCIQVKQEALHMETKLENGNNVLNDAQKLAEKAEQQAEMLEKAACPTRIQPKIEEIEERMVKQEREIGKLEDKSHAIADDVFASFFFKIGVKNIQEYEEHEIRFLFDGHRIYDDCTANTLHMGDDIIEVTSPYRVVFLDIETDFTISSLDAR</sequence>
<name>A0A158PLG5_ANGCS</name>
<keyword evidence="7" id="KW-1185">Reference proteome</keyword>
<dbReference type="SUPFAM" id="SSF52540">
    <property type="entry name" value="P-loop containing nucleoside triphosphate hydrolases"/>
    <property type="match status" value="1"/>
</dbReference>
<dbReference type="OrthoDB" id="413649at2759"/>
<evidence type="ECO:0000313" key="8">
    <source>
        <dbReference type="WBParaSite" id="ACOC_0001132301-mRNA-1"/>
    </source>
</evidence>
<keyword evidence="5" id="KW-0175">Coiled coil</keyword>
<evidence type="ECO:0000256" key="5">
    <source>
        <dbReference type="SAM" id="Coils"/>
    </source>
</evidence>
<proteinExistence type="predicted"/>
<dbReference type="GO" id="GO:0008278">
    <property type="term" value="C:cohesin complex"/>
    <property type="evidence" value="ECO:0007669"/>
    <property type="project" value="TreeGrafter"/>
</dbReference>
<evidence type="ECO:0000256" key="2">
    <source>
        <dbReference type="ARBA" id="ARBA00022776"/>
    </source>
</evidence>
<keyword evidence="4" id="KW-0131">Cell cycle</keyword>
<dbReference type="EMBL" id="UYYA01004666">
    <property type="protein sequence ID" value="VDM62909.1"/>
    <property type="molecule type" value="Genomic_DNA"/>
</dbReference>
<dbReference type="GO" id="GO:0005634">
    <property type="term" value="C:nucleus"/>
    <property type="evidence" value="ECO:0007669"/>
    <property type="project" value="TreeGrafter"/>
</dbReference>
<protein>
    <submittedName>
        <fullName evidence="8">Rad60-SLD domain-containing protein</fullName>
    </submittedName>
</protein>
<dbReference type="GO" id="GO:0007062">
    <property type="term" value="P:sister chromatid cohesion"/>
    <property type="evidence" value="ECO:0007669"/>
    <property type="project" value="TreeGrafter"/>
</dbReference>
<dbReference type="PANTHER" id="PTHR18937">
    <property type="entry name" value="STRUCTURAL MAINTENANCE OF CHROMOSOMES SMC FAMILY MEMBER"/>
    <property type="match status" value="1"/>
</dbReference>
<evidence type="ECO:0000256" key="1">
    <source>
        <dbReference type="ARBA" id="ARBA00022618"/>
    </source>
</evidence>
<dbReference type="STRING" id="334426.A0A158PLG5"/>
<organism evidence="8">
    <name type="scientific">Angiostrongylus costaricensis</name>
    <name type="common">Nematode worm</name>
    <dbReference type="NCBI Taxonomy" id="334426"/>
    <lineage>
        <taxon>Eukaryota</taxon>
        <taxon>Metazoa</taxon>
        <taxon>Ecdysozoa</taxon>
        <taxon>Nematoda</taxon>
        <taxon>Chromadorea</taxon>
        <taxon>Rhabditida</taxon>
        <taxon>Rhabditina</taxon>
        <taxon>Rhabditomorpha</taxon>
        <taxon>Strongyloidea</taxon>
        <taxon>Metastrongylidae</taxon>
        <taxon>Angiostrongylus</taxon>
    </lineage>
</organism>
<gene>
    <name evidence="6" type="ORF">ACOC_LOCUS11324</name>
</gene>
<dbReference type="WBParaSite" id="ACOC_0001132301-mRNA-1">
    <property type="protein sequence ID" value="ACOC_0001132301-mRNA-1"/>
    <property type="gene ID" value="ACOC_0001132301"/>
</dbReference>
<keyword evidence="2" id="KW-0498">Mitosis</keyword>
<evidence type="ECO:0000313" key="6">
    <source>
        <dbReference type="EMBL" id="VDM62909.1"/>
    </source>
</evidence>
<feature type="coiled-coil region" evidence="5">
    <location>
        <begin position="186"/>
        <end position="243"/>
    </location>
</feature>